<comment type="caution">
    <text evidence="1">The sequence shown here is derived from an EMBL/GenBank/DDBJ whole genome shotgun (WGS) entry which is preliminary data.</text>
</comment>
<reference evidence="1" key="2">
    <citation type="journal article" date="2023" name="Commun. Biol.">
        <title>Intrasexual cuticular hydrocarbon dimorphism in a wasp sheds light on hydrocarbon biosynthesis genes in Hymenoptera.</title>
        <authorList>
            <person name="Moris V.C."/>
            <person name="Podsiadlowski L."/>
            <person name="Martin S."/>
            <person name="Oeyen J.P."/>
            <person name="Donath A."/>
            <person name="Petersen M."/>
            <person name="Wilbrandt J."/>
            <person name="Misof B."/>
            <person name="Liedtke D."/>
            <person name="Thamm M."/>
            <person name="Scheiner R."/>
            <person name="Schmitt T."/>
            <person name="Niehuis O."/>
        </authorList>
    </citation>
    <scope>NUCLEOTIDE SEQUENCE</scope>
    <source>
        <strain evidence="1">GBR_01_08_01A</strain>
    </source>
</reference>
<accession>A0AAD9RLI6</accession>
<reference evidence="1" key="1">
    <citation type="submission" date="2021-08" db="EMBL/GenBank/DDBJ databases">
        <authorList>
            <person name="Misof B."/>
            <person name="Oliver O."/>
            <person name="Podsiadlowski L."/>
            <person name="Donath A."/>
            <person name="Peters R."/>
            <person name="Mayer C."/>
            <person name="Rust J."/>
            <person name="Gunkel S."/>
            <person name="Lesny P."/>
            <person name="Martin S."/>
            <person name="Oeyen J.P."/>
            <person name="Petersen M."/>
            <person name="Panagiotis P."/>
            <person name="Wilbrandt J."/>
            <person name="Tanja T."/>
        </authorList>
    </citation>
    <scope>NUCLEOTIDE SEQUENCE</scope>
    <source>
        <strain evidence="1">GBR_01_08_01A</strain>
        <tissue evidence="1">Thorax + abdomen</tissue>
    </source>
</reference>
<dbReference type="EMBL" id="JAIFRP010000038">
    <property type="protein sequence ID" value="KAK2581876.1"/>
    <property type="molecule type" value="Genomic_DNA"/>
</dbReference>
<dbReference type="AlphaFoldDB" id="A0AAD9RLI6"/>
<proteinExistence type="predicted"/>
<name>A0AAD9RLI6_9HYME</name>
<evidence type="ECO:0000313" key="2">
    <source>
        <dbReference type="Proteomes" id="UP001258017"/>
    </source>
</evidence>
<gene>
    <name evidence="1" type="ORF">KPH14_002338</name>
</gene>
<keyword evidence="2" id="KW-1185">Reference proteome</keyword>
<evidence type="ECO:0000313" key="1">
    <source>
        <dbReference type="EMBL" id="KAK2581876.1"/>
    </source>
</evidence>
<protein>
    <submittedName>
        <fullName evidence="1">Uncharacterized protein</fullName>
    </submittedName>
</protein>
<sequence>MNISAKSKRMKLVHVYIIYTYPNLCPLNFFENNRNTFDIILIKFRILPLKIFYCCEKQRNICIWKKH</sequence>
<organism evidence="1 2">
    <name type="scientific">Odynerus spinipes</name>
    <dbReference type="NCBI Taxonomy" id="1348599"/>
    <lineage>
        <taxon>Eukaryota</taxon>
        <taxon>Metazoa</taxon>
        <taxon>Ecdysozoa</taxon>
        <taxon>Arthropoda</taxon>
        <taxon>Hexapoda</taxon>
        <taxon>Insecta</taxon>
        <taxon>Pterygota</taxon>
        <taxon>Neoptera</taxon>
        <taxon>Endopterygota</taxon>
        <taxon>Hymenoptera</taxon>
        <taxon>Apocrita</taxon>
        <taxon>Aculeata</taxon>
        <taxon>Vespoidea</taxon>
        <taxon>Vespidae</taxon>
        <taxon>Eumeninae</taxon>
        <taxon>Odynerus</taxon>
    </lineage>
</organism>
<dbReference type="Proteomes" id="UP001258017">
    <property type="component" value="Unassembled WGS sequence"/>
</dbReference>